<dbReference type="AlphaFoldDB" id="A0A838BWB9"/>
<accession>A0A838BWB9</accession>
<evidence type="ECO:0000313" key="2">
    <source>
        <dbReference type="Proteomes" id="UP000572984"/>
    </source>
</evidence>
<name>A0A838BWB9_9HYPH</name>
<reference evidence="1 2" key="1">
    <citation type="submission" date="2020-07" db="EMBL/GenBank/DDBJ databases">
        <title>Draft genome and description of Microvirga mediterraneensis Marseille-Q2068 sp. nov.</title>
        <authorList>
            <person name="Boxberger M."/>
        </authorList>
    </citation>
    <scope>NUCLEOTIDE SEQUENCE [LARGE SCALE GENOMIC DNA]</scope>
    <source>
        <strain evidence="1 2">Marseille-Q2068</strain>
    </source>
</reference>
<protein>
    <submittedName>
        <fullName evidence="1">Uncharacterized protein</fullName>
    </submittedName>
</protein>
<dbReference type="RefSeq" id="WP_181054957.1">
    <property type="nucleotide sequence ID" value="NZ_JACDXJ010000004.1"/>
</dbReference>
<comment type="caution">
    <text evidence="1">The sequence shown here is derived from an EMBL/GenBank/DDBJ whole genome shotgun (WGS) entry which is preliminary data.</text>
</comment>
<evidence type="ECO:0000313" key="1">
    <source>
        <dbReference type="EMBL" id="MBA1159369.1"/>
    </source>
</evidence>
<keyword evidence="2" id="KW-1185">Reference proteome</keyword>
<dbReference type="EMBL" id="JACDXJ010000004">
    <property type="protein sequence ID" value="MBA1159369.1"/>
    <property type="molecule type" value="Genomic_DNA"/>
</dbReference>
<gene>
    <name evidence="1" type="ORF">H0S73_25155</name>
</gene>
<dbReference type="Proteomes" id="UP000572984">
    <property type="component" value="Unassembled WGS sequence"/>
</dbReference>
<proteinExistence type="predicted"/>
<organism evidence="1 2">
    <name type="scientific">Microvirga mediterraneensis</name>
    <dbReference type="NCBI Taxonomy" id="2754695"/>
    <lineage>
        <taxon>Bacteria</taxon>
        <taxon>Pseudomonadati</taxon>
        <taxon>Pseudomonadota</taxon>
        <taxon>Alphaproteobacteria</taxon>
        <taxon>Hyphomicrobiales</taxon>
        <taxon>Methylobacteriaceae</taxon>
        <taxon>Microvirga</taxon>
    </lineage>
</organism>
<sequence>MKTKVQTKRRLYVKLNAIIRRGSAATWAREAHSAVAEINWRKADSALRAALRVQVAEAAE</sequence>